<reference evidence="1" key="1">
    <citation type="submission" date="2021-06" db="EMBL/GenBank/DDBJ databases">
        <title>Parelaphostrongylus tenuis whole genome reference sequence.</title>
        <authorList>
            <person name="Garwood T.J."/>
            <person name="Larsen P.A."/>
            <person name="Fountain-Jones N.M."/>
            <person name="Garbe J.R."/>
            <person name="Macchietto M.G."/>
            <person name="Kania S.A."/>
            <person name="Gerhold R.W."/>
            <person name="Richards J.E."/>
            <person name="Wolf T.M."/>
        </authorList>
    </citation>
    <scope>NUCLEOTIDE SEQUENCE</scope>
    <source>
        <strain evidence="1">MNPRO001-30</strain>
        <tissue evidence="1">Meninges</tissue>
    </source>
</reference>
<proteinExistence type="predicted"/>
<evidence type="ECO:0000313" key="1">
    <source>
        <dbReference type="EMBL" id="KAJ1372618.1"/>
    </source>
</evidence>
<dbReference type="Proteomes" id="UP001196413">
    <property type="component" value="Unassembled WGS sequence"/>
</dbReference>
<dbReference type="EMBL" id="JAHQIW010007163">
    <property type="protein sequence ID" value="KAJ1372618.1"/>
    <property type="molecule type" value="Genomic_DNA"/>
</dbReference>
<organism evidence="1 2">
    <name type="scientific">Parelaphostrongylus tenuis</name>
    <name type="common">Meningeal worm</name>
    <dbReference type="NCBI Taxonomy" id="148309"/>
    <lineage>
        <taxon>Eukaryota</taxon>
        <taxon>Metazoa</taxon>
        <taxon>Ecdysozoa</taxon>
        <taxon>Nematoda</taxon>
        <taxon>Chromadorea</taxon>
        <taxon>Rhabditida</taxon>
        <taxon>Rhabditina</taxon>
        <taxon>Rhabditomorpha</taxon>
        <taxon>Strongyloidea</taxon>
        <taxon>Metastrongylidae</taxon>
        <taxon>Parelaphostrongylus</taxon>
    </lineage>
</organism>
<evidence type="ECO:0000313" key="2">
    <source>
        <dbReference type="Proteomes" id="UP001196413"/>
    </source>
</evidence>
<name>A0AAD5RAZ4_PARTN</name>
<comment type="caution">
    <text evidence="1">The sequence shown here is derived from an EMBL/GenBank/DDBJ whole genome shotgun (WGS) entry which is preliminary data.</text>
</comment>
<sequence>MKRSTKQTYRDGHLQVLARQLIAPLNNIPTLDKRLVVESAVSQRDSPFAVGYAGLEMHNDRSQ</sequence>
<protein>
    <submittedName>
        <fullName evidence="1">Uncharacterized protein</fullName>
    </submittedName>
</protein>
<accession>A0AAD5RAZ4</accession>
<dbReference type="AlphaFoldDB" id="A0AAD5RAZ4"/>
<gene>
    <name evidence="1" type="ORF">KIN20_034813</name>
</gene>
<keyword evidence="2" id="KW-1185">Reference proteome</keyword>